<gene>
    <name evidence="1" type="ORF">ECPE_LOCUS18187</name>
</gene>
<evidence type="ECO:0000313" key="1">
    <source>
        <dbReference type="EMBL" id="VDP95769.1"/>
    </source>
</evidence>
<name>A0A183BG52_9TREM</name>
<reference evidence="1 2" key="2">
    <citation type="submission" date="2018-11" db="EMBL/GenBank/DDBJ databases">
        <authorList>
            <consortium name="Pathogen Informatics"/>
        </authorList>
    </citation>
    <scope>NUCLEOTIDE SEQUENCE [LARGE SCALE GENOMIC DNA]</scope>
    <source>
        <strain evidence="1 2">Egypt</strain>
    </source>
</reference>
<dbReference type="EMBL" id="UZAN01075482">
    <property type="protein sequence ID" value="VDP95769.1"/>
    <property type="molecule type" value="Genomic_DNA"/>
</dbReference>
<dbReference type="WBParaSite" id="ECPE_0001823701-mRNA-1">
    <property type="protein sequence ID" value="ECPE_0001823701-mRNA-1"/>
    <property type="gene ID" value="ECPE_0001823701"/>
</dbReference>
<accession>A0A183BG52</accession>
<evidence type="ECO:0000313" key="3">
    <source>
        <dbReference type="WBParaSite" id="ECPE_0001823701-mRNA-1"/>
    </source>
</evidence>
<dbReference type="AlphaFoldDB" id="A0A183BG52"/>
<protein>
    <submittedName>
        <fullName evidence="3">Endo/exonuclease/phosphatase domain-containing protein</fullName>
    </submittedName>
</protein>
<dbReference type="Proteomes" id="UP000272942">
    <property type="component" value="Unassembled WGS sequence"/>
</dbReference>
<reference evidence="3" key="1">
    <citation type="submission" date="2016-06" db="UniProtKB">
        <authorList>
            <consortium name="WormBaseParasite"/>
        </authorList>
    </citation>
    <scope>IDENTIFICATION</scope>
</reference>
<keyword evidence="2" id="KW-1185">Reference proteome</keyword>
<sequence length="97" mass="10620">MSIACMYRGPRATHSENQQTIQALNNLARNSTGLVIMGDFNLSKDAELKAILSGGCIHCQHIAGRNLDARLAVVIIGPVQPDLTWLENQELQKNGHK</sequence>
<proteinExistence type="predicted"/>
<organism evidence="3">
    <name type="scientific">Echinostoma caproni</name>
    <dbReference type="NCBI Taxonomy" id="27848"/>
    <lineage>
        <taxon>Eukaryota</taxon>
        <taxon>Metazoa</taxon>
        <taxon>Spiralia</taxon>
        <taxon>Lophotrochozoa</taxon>
        <taxon>Platyhelminthes</taxon>
        <taxon>Trematoda</taxon>
        <taxon>Digenea</taxon>
        <taxon>Plagiorchiida</taxon>
        <taxon>Echinostomata</taxon>
        <taxon>Echinostomatoidea</taxon>
        <taxon>Echinostomatidae</taxon>
        <taxon>Echinostoma</taxon>
    </lineage>
</organism>
<evidence type="ECO:0000313" key="2">
    <source>
        <dbReference type="Proteomes" id="UP000272942"/>
    </source>
</evidence>